<keyword evidence="4" id="KW-1185">Reference proteome</keyword>
<accession>A0A1X7JPD7</accession>
<feature type="binding site" evidence="2">
    <location>
        <position position="60"/>
    </location>
    <ligand>
        <name>substrate</name>
    </ligand>
</feature>
<feature type="binding site" evidence="2">
    <location>
        <begin position="10"/>
        <end position="17"/>
    </location>
    <ligand>
        <name>substrate</name>
    </ligand>
</feature>
<dbReference type="RefSeq" id="WP_159448265.1">
    <property type="nucleotide sequence ID" value="NZ_FXBB01000014.1"/>
</dbReference>
<dbReference type="InterPro" id="IPR029033">
    <property type="entry name" value="His_PPase_superfam"/>
</dbReference>
<dbReference type="InterPro" id="IPR050275">
    <property type="entry name" value="PGM_Phosphatase"/>
</dbReference>
<dbReference type="GO" id="GO:0016791">
    <property type="term" value="F:phosphatase activity"/>
    <property type="evidence" value="ECO:0007669"/>
    <property type="project" value="TreeGrafter"/>
</dbReference>
<dbReference type="Proteomes" id="UP000193355">
    <property type="component" value="Unassembled WGS sequence"/>
</dbReference>
<dbReference type="CDD" id="cd07067">
    <property type="entry name" value="HP_PGM_like"/>
    <property type="match status" value="1"/>
</dbReference>
<dbReference type="OrthoDB" id="9781415at2"/>
<dbReference type="STRING" id="561720.SAMN06275492_11435"/>
<dbReference type="Gene3D" id="3.40.50.1240">
    <property type="entry name" value="Phosphoglycerate mutase-like"/>
    <property type="match status" value="1"/>
</dbReference>
<dbReference type="Pfam" id="PF00300">
    <property type="entry name" value="His_Phos_1"/>
    <property type="match status" value="1"/>
</dbReference>
<dbReference type="PANTHER" id="PTHR48100">
    <property type="entry name" value="BROAD-SPECIFICITY PHOSPHATASE YOR283W-RELATED"/>
    <property type="match status" value="1"/>
</dbReference>
<evidence type="ECO:0000313" key="4">
    <source>
        <dbReference type="Proteomes" id="UP000193355"/>
    </source>
</evidence>
<sequence>MKERKILFLRHGETDWNAQFRYQGSMDIPLNSIGERQASQVAFRIKGWSPERCFTSPQKRAVRTAEIAVRGICAPQTIDDLREISFGVWEGQPIGDIMKNYGDDYIRWREDPSSWSPPESEPFSAVQTRVKGAIDSILEQEGDRFLVVAHGGTIRAALASLFGFSGASVWKMRLGNCALTGVSFWDGRPALHFVNDCLHSDLPEEILSSLSVDL</sequence>
<protein>
    <submittedName>
        <fullName evidence="3">Alpha-ribazole phosphatase/probable phosphoglycerate mutase</fullName>
    </submittedName>
</protein>
<proteinExistence type="predicted"/>
<reference evidence="4" key="1">
    <citation type="submission" date="2017-04" db="EMBL/GenBank/DDBJ databases">
        <authorList>
            <person name="Varghese N."/>
            <person name="Submissions S."/>
        </authorList>
    </citation>
    <scope>NUCLEOTIDE SEQUENCE [LARGE SCALE GENOMIC DNA]</scope>
    <source>
        <strain evidence="4">USBA 82</strain>
    </source>
</reference>
<feature type="active site" description="Tele-phosphohistidine intermediate" evidence="1">
    <location>
        <position position="11"/>
    </location>
</feature>
<organism evidence="3 4">
    <name type="scientific">Dethiosulfovibrio salsuginis</name>
    <dbReference type="NCBI Taxonomy" id="561720"/>
    <lineage>
        <taxon>Bacteria</taxon>
        <taxon>Thermotogati</taxon>
        <taxon>Synergistota</taxon>
        <taxon>Synergistia</taxon>
        <taxon>Synergistales</taxon>
        <taxon>Dethiosulfovibrionaceae</taxon>
        <taxon>Dethiosulfovibrio</taxon>
    </lineage>
</organism>
<evidence type="ECO:0000313" key="3">
    <source>
        <dbReference type="EMBL" id="SMG29753.1"/>
    </source>
</evidence>
<dbReference type="AlphaFoldDB" id="A0A1X7JPD7"/>
<gene>
    <name evidence="3" type="ORF">SAMN06275492_11435</name>
</gene>
<evidence type="ECO:0000256" key="2">
    <source>
        <dbReference type="PIRSR" id="PIRSR613078-2"/>
    </source>
</evidence>
<evidence type="ECO:0000256" key="1">
    <source>
        <dbReference type="PIRSR" id="PIRSR613078-1"/>
    </source>
</evidence>
<dbReference type="EMBL" id="FXBB01000014">
    <property type="protein sequence ID" value="SMG29753.1"/>
    <property type="molecule type" value="Genomic_DNA"/>
</dbReference>
<dbReference type="SUPFAM" id="SSF53254">
    <property type="entry name" value="Phosphoglycerate mutase-like"/>
    <property type="match status" value="1"/>
</dbReference>
<feature type="active site" description="Proton donor/acceptor" evidence="1">
    <location>
        <position position="83"/>
    </location>
</feature>
<dbReference type="SMART" id="SM00855">
    <property type="entry name" value="PGAM"/>
    <property type="match status" value="1"/>
</dbReference>
<name>A0A1X7JPD7_9BACT</name>
<dbReference type="InterPro" id="IPR013078">
    <property type="entry name" value="His_Pase_superF_clade-1"/>
</dbReference>